<proteinExistence type="predicted"/>
<gene>
    <name evidence="1" type="ORF">CCACVL1_25715</name>
</gene>
<dbReference type="Gramene" id="OMO57659">
    <property type="protein sequence ID" value="OMO57659"/>
    <property type="gene ID" value="CCACVL1_25715"/>
</dbReference>
<dbReference type="AlphaFoldDB" id="A0A1R3GHY8"/>
<evidence type="ECO:0000313" key="1">
    <source>
        <dbReference type="EMBL" id="OMO57659.1"/>
    </source>
</evidence>
<evidence type="ECO:0000313" key="2">
    <source>
        <dbReference type="Proteomes" id="UP000188268"/>
    </source>
</evidence>
<reference evidence="1 2" key="1">
    <citation type="submission" date="2013-09" db="EMBL/GenBank/DDBJ databases">
        <title>Corchorus capsularis genome sequencing.</title>
        <authorList>
            <person name="Alam M."/>
            <person name="Haque M.S."/>
            <person name="Islam M.S."/>
            <person name="Emdad E.M."/>
            <person name="Islam M.M."/>
            <person name="Ahmed B."/>
            <person name="Halim A."/>
            <person name="Hossen Q.M.M."/>
            <person name="Hossain M.Z."/>
            <person name="Ahmed R."/>
            <person name="Khan M.M."/>
            <person name="Islam R."/>
            <person name="Rashid M.M."/>
            <person name="Khan S.A."/>
            <person name="Rahman M.S."/>
            <person name="Alam M."/>
        </authorList>
    </citation>
    <scope>NUCLEOTIDE SEQUENCE [LARGE SCALE GENOMIC DNA]</scope>
    <source>
        <strain evidence="2">cv. CVL-1</strain>
        <tissue evidence="1">Whole seedling</tissue>
    </source>
</reference>
<dbReference type="EMBL" id="AWWV01014321">
    <property type="protein sequence ID" value="OMO57659.1"/>
    <property type="molecule type" value="Genomic_DNA"/>
</dbReference>
<sequence>MEELTLGYNLISKINFIWPPSGPIVATISPLFSKP</sequence>
<comment type="caution">
    <text evidence="1">The sequence shown here is derived from an EMBL/GenBank/DDBJ whole genome shotgun (WGS) entry which is preliminary data.</text>
</comment>
<dbReference type="Proteomes" id="UP000188268">
    <property type="component" value="Unassembled WGS sequence"/>
</dbReference>
<protein>
    <submittedName>
        <fullName evidence="1">Uncharacterized protein</fullName>
    </submittedName>
</protein>
<accession>A0A1R3GHY8</accession>
<name>A0A1R3GHY8_COCAP</name>
<organism evidence="1 2">
    <name type="scientific">Corchorus capsularis</name>
    <name type="common">Jute</name>
    <dbReference type="NCBI Taxonomy" id="210143"/>
    <lineage>
        <taxon>Eukaryota</taxon>
        <taxon>Viridiplantae</taxon>
        <taxon>Streptophyta</taxon>
        <taxon>Embryophyta</taxon>
        <taxon>Tracheophyta</taxon>
        <taxon>Spermatophyta</taxon>
        <taxon>Magnoliopsida</taxon>
        <taxon>eudicotyledons</taxon>
        <taxon>Gunneridae</taxon>
        <taxon>Pentapetalae</taxon>
        <taxon>rosids</taxon>
        <taxon>malvids</taxon>
        <taxon>Malvales</taxon>
        <taxon>Malvaceae</taxon>
        <taxon>Grewioideae</taxon>
        <taxon>Apeibeae</taxon>
        <taxon>Corchorus</taxon>
    </lineage>
</organism>
<keyword evidence="2" id="KW-1185">Reference proteome</keyword>